<reference evidence="5 6" key="1">
    <citation type="submission" date="2020-09" db="EMBL/GenBank/DDBJ databases">
        <title>Pseudoxanthomonas sp. CAU 1598 isolated from sand of Yaerae Beach.</title>
        <authorList>
            <person name="Kim W."/>
        </authorList>
    </citation>
    <scope>NUCLEOTIDE SEQUENCE [LARGE SCALE GENOMIC DNA]</scope>
    <source>
        <strain evidence="5 6">CAU 1598</strain>
    </source>
</reference>
<keyword evidence="3" id="KW-0804">Transcription</keyword>
<gene>
    <name evidence="5" type="ORF">IFO71_20700</name>
</gene>
<feature type="domain" description="HTH araC/xylS-type" evidence="4">
    <location>
        <begin position="61"/>
        <end position="159"/>
    </location>
</feature>
<dbReference type="GO" id="GO:0043565">
    <property type="term" value="F:sequence-specific DNA binding"/>
    <property type="evidence" value="ECO:0007669"/>
    <property type="project" value="InterPro"/>
</dbReference>
<dbReference type="PRINTS" id="PR00032">
    <property type="entry name" value="HTHARAC"/>
</dbReference>
<evidence type="ECO:0000256" key="1">
    <source>
        <dbReference type="ARBA" id="ARBA00023015"/>
    </source>
</evidence>
<dbReference type="PANTHER" id="PTHR46796">
    <property type="entry name" value="HTH-TYPE TRANSCRIPTIONAL ACTIVATOR RHAS-RELATED"/>
    <property type="match status" value="1"/>
</dbReference>
<organism evidence="5 6">
    <name type="scientific">Pseudomarimonas arenosa</name>
    <dbReference type="NCBI Taxonomy" id="2774145"/>
    <lineage>
        <taxon>Bacteria</taxon>
        <taxon>Pseudomonadati</taxon>
        <taxon>Pseudomonadota</taxon>
        <taxon>Gammaproteobacteria</taxon>
        <taxon>Lysobacterales</taxon>
        <taxon>Lysobacteraceae</taxon>
        <taxon>Pseudomarimonas</taxon>
    </lineage>
</organism>
<dbReference type="Pfam" id="PF12833">
    <property type="entry name" value="HTH_18"/>
    <property type="match status" value="1"/>
</dbReference>
<keyword evidence="2" id="KW-0238">DNA-binding</keyword>
<proteinExistence type="predicted"/>
<dbReference type="InterPro" id="IPR050204">
    <property type="entry name" value="AraC_XylS_family_regulators"/>
</dbReference>
<dbReference type="InterPro" id="IPR009057">
    <property type="entry name" value="Homeodomain-like_sf"/>
</dbReference>
<dbReference type="AlphaFoldDB" id="A0AAW3ZVX1"/>
<evidence type="ECO:0000313" key="5">
    <source>
        <dbReference type="EMBL" id="MBD8528176.1"/>
    </source>
</evidence>
<dbReference type="Proteomes" id="UP000613768">
    <property type="component" value="Unassembled WGS sequence"/>
</dbReference>
<sequence>MLATQLAQRAALPLGTATDRDPVWLGLVDELLVQQEALRRAEQRCPGRTRRQRRSAFSRLLRARLLIDSAKPGSLSVAELARLANYSTSHFSRVFESAFGAAPQQLMLSRRMQYARQLLEASHLAVREVAELIGFRSASAFSRAFRNEFGIAPRELDEQRRWQDKGPCSEHDHITL</sequence>
<accession>A0AAW3ZVX1</accession>
<dbReference type="InterPro" id="IPR018062">
    <property type="entry name" value="HTH_AraC-typ_CS"/>
</dbReference>
<dbReference type="SUPFAM" id="SSF46689">
    <property type="entry name" value="Homeodomain-like"/>
    <property type="match status" value="2"/>
</dbReference>
<evidence type="ECO:0000256" key="3">
    <source>
        <dbReference type="ARBA" id="ARBA00023163"/>
    </source>
</evidence>
<dbReference type="Gene3D" id="1.10.10.60">
    <property type="entry name" value="Homeodomain-like"/>
    <property type="match status" value="2"/>
</dbReference>
<name>A0AAW3ZVX1_9GAMM</name>
<keyword evidence="1" id="KW-0805">Transcription regulation</keyword>
<evidence type="ECO:0000313" key="6">
    <source>
        <dbReference type="Proteomes" id="UP000613768"/>
    </source>
</evidence>
<dbReference type="PROSITE" id="PS01124">
    <property type="entry name" value="HTH_ARAC_FAMILY_2"/>
    <property type="match status" value="1"/>
</dbReference>
<dbReference type="RefSeq" id="WP_192031593.1">
    <property type="nucleotide sequence ID" value="NZ_JACYTR010000091.1"/>
</dbReference>
<dbReference type="PROSITE" id="PS00041">
    <property type="entry name" value="HTH_ARAC_FAMILY_1"/>
    <property type="match status" value="1"/>
</dbReference>
<protein>
    <submittedName>
        <fullName evidence="5">Helix-turn-helix domain-containing protein</fullName>
    </submittedName>
</protein>
<dbReference type="SMART" id="SM00342">
    <property type="entry name" value="HTH_ARAC"/>
    <property type="match status" value="1"/>
</dbReference>
<dbReference type="GO" id="GO:0003700">
    <property type="term" value="F:DNA-binding transcription factor activity"/>
    <property type="evidence" value="ECO:0007669"/>
    <property type="project" value="InterPro"/>
</dbReference>
<keyword evidence="6" id="KW-1185">Reference proteome</keyword>
<dbReference type="InterPro" id="IPR018060">
    <property type="entry name" value="HTH_AraC"/>
</dbReference>
<dbReference type="InterPro" id="IPR020449">
    <property type="entry name" value="Tscrpt_reg_AraC-type_HTH"/>
</dbReference>
<evidence type="ECO:0000256" key="2">
    <source>
        <dbReference type="ARBA" id="ARBA00023125"/>
    </source>
</evidence>
<evidence type="ECO:0000259" key="4">
    <source>
        <dbReference type="PROSITE" id="PS01124"/>
    </source>
</evidence>
<dbReference type="EMBL" id="JACYTR010000091">
    <property type="protein sequence ID" value="MBD8528176.1"/>
    <property type="molecule type" value="Genomic_DNA"/>
</dbReference>
<comment type="caution">
    <text evidence="5">The sequence shown here is derived from an EMBL/GenBank/DDBJ whole genome shotgun (WGS) entry which is preliminary data.</text>
</comment>